<dbReference type="InterPro" id="IPR023298">
    <property type="entry name" value="ATPase_P-typ_TM_dom_sf"/>
</dbReference>
<feature type="domain" description="HMA" evidence="17">
    <location>
        <begin position="453"/>
        <end position="519"/>
    </location>
</feature>
<dbReference type="InterPro" id="IPR008250">
    <property type="entry name" value="ATPase_P-typ_transduc_dom_A_sf"/>
</dbReference>
<evidence type="ECO:0000256" key="2">
    <source>
        <dbReference type="ARBA" id="ARBA00012517"/>
    </source>
</evidence>
<dbReference type="InterPro" id="IPR059000">
    <property type="entry name" value="ATPase_P-type_domA"/>
</dbReference>
<dbReference type="CDD" id="cd02094">
    <property type="entry name" value="P-type_ATPase_Cu-like"/>
    <property type="match status" value="1"/>
</dbReference>
<dbReference type="SFLD" id="SFLDS00003">
    <property type="entry name" value="Haloacid_Dehalogenase"/>
    <property type="match status" value="1"/>
</dbReference>
<dbReference type="PRINTS" id="PR00119">
    <property type="entry name" value="CATATPASE"/>
</dbReference>
<comment type="caution">
    <text evidence="18">The sequence shown here is derived from an EMBL/GenBank/DDBJ whole genome shotgun (WGS) entry which is preliminary data.</text>
</comment>
<evidence type="ECO:0000256" key="14">
    <source>
        <dbReference type="ARBA" id="ARBA00023136"/>
    </source>
</evidence>
<keyword evidence="10" id="KW-1278">Translocase</keyword>
<protein>
    <recommendedName>
        <fullName evidence="2">P-type Cu(+) transporter</fullName>
        <ecNumber evidence="2">7.2.2.8</ecNumber>
    </recommendedName>
</protein>
<dbReference type="InterPro" id="IPR017969">
    <property type="entry name" value="Heavy-metal-associated_CS"/>
</dbReference>
<evidence type="ECO:0000256" key="7">
    <source>
        <dbReference type="ARBA" id="ARBA00022741"/>
    </source>
</evidence>
<dbReference type="SUPFAM" id="SSF81653">
    <property type="entry name" value="Calcium ATPase, transduction domain A"/>
    <property type="match status" value="1"/>
</dbReference>
<evidence type="ECO:0000256" key="15">
    <source>
        <dbReference type="RuleBase" id="RU362081"/>
    </source>
</evidence>
<evidence type="ECO:0000256" key="9">
    <source>
        <dbReference type="ARBA" id="ARBA00022840"/>
    </source>
</evidence>
<comment type="subcellular location">
    <subcellularLocation>
        <location evidence="1">Golgi apparatus</location>
        <location evidence="1">trans-Golgi network membrane</location>
        <topology evidence="1">Multi-pass membrane protein</topology>
    </subcellularLocation>
    <subcellularLocation>
        <location evidence="15">Membrane</location>
    </subcellularLocation>
</comment>
<feature type="transmembrane region" description="Helical" evidence="15">
    <location>
        <begin position="585"/>
        <end position="607"/>
    </location>
</feature>
<accession>A0AAE1NS20</accession>
<dbReference type="SUPFAM" id="SSF81665">
    <property type="entry name" value="Calcium ATPase, transmembrane domain M"/>
    <property type="match status" value="1"/>
</dbReference>
<evidence type="ECO:0000256" key="10">
    <source>
        <dbReference type="ARBA" id="ARBA00022967"/>
    </source>
</evidence>
<keyword evidence="6" id="KW-0677">Repeat</keyword>
<dbReference type="PANTHER" id="PTHR46594">
    <property type="entry name" value="P-TYPE CATION-TRANSPORTING ATPASE"/>
    <property type="match status" value="1"/>
</dbReference>
<dbReference type="CDD" id="cd00371">
    <property type="entry name" value="HMA"/>
    <property type="match status" value="6"/>
</dbReference>
<evidence type="ECO:0000256" key="11">
    <source>
        <dbReference type="ARBA" id="ARBA00022989"/>
    </source>
</evidence>
<evidence type="ECO:0000256" key="6">
    <source>
        <dbReference type="ARBA" id="ARBA00022737"/>
    </source>
</evidence>
<keyword evidence="12" id="KW-0186">Copper</keyword>
<dbReference type="InterPro" id="IPR001757">
    <property type="entry name" value="P_typ_ATPase"/>
</dbReference>
<dbReference type="SUPFAM" id="SSF55008">
    <property type="entry name" value="HMA, heavy metal-associated domain"/>
    <property type="match status" value="6"/>
</dbReference>
<dbReference type="FunFam" id="2.70.150.10:FF:000002">
    <property type="entry name" value="Copper-transporting ATPase 1, putative"/>
    <property type="match status" value="1"/>
</dbReference>
<keyword evidence="4 15" id="KW-0812">Transmembrane</keyword>
<dbReference type="SFLD" id="SFLDF00027">
    <property type="entry name" value="p-type_atpase"/>
    <property type="match status" value="1"/>
</dbReference>
<feature type="transmembrane region" description="Helical" evidence="15">
    <location>
        <begin position="808"/>
        <end position="835"/>
    </location>
</feature>
<dbReference type="SUPFAM" id="SSF56784">
    <property type="entry name" value="HAD-like"/>
    <property type="match status" value="1"/>
</dbReference>
<dbReference type="SFLD" id="SFLDG00002">
    <property type="entry name" value="C1.7:_P-type_atpase_like"/>
    <property type="match status" value="1"/>
</dbReference>
<dbReference type="Proteomes" id="UP001292094">
    <property type="component" value="Unassembled WGS sequence"/>
</dbReference>
<evidence type="ECO:0000256" key="4">
    <source>
        <dbReference type="ARBA" id="ARBA00022692"/>
    </source>
</evidence>
<dbReference type="NCBIfam" id="TIGR01525">
    <property type="entry name" value="ATPase-IB_hvy"/>
    <property type="match status" value="1"/>
</dbReference>
<keyword evidence="5 15" id="KW-0479">Metal-binding</keyword>
<dbReference type="SUPFAM" id="SSF81660">
    <property type="entry name" value="Metal cation-transporting ATPase, ATP-binding domain N"/>
    <property type="match status" value="1"/>
</dbReference>
<evidence type="ECO:0000256" key="13">
    <source>
        <dbReference type="ARBA" id="ARBA00023065"/>
    </source>
</evidence>
<keyword evidence="11 15" id="KW-1133">Transmembrane helix</keyword>
<dbReference type="PRINTS" id="PR00943">
    <property type="entry name" value="CUATPASE"/>
</dbReference>
<feature type="transmembrane region" description="Helical" evidence="15">
    <location>
        <begin position="855"/>
        <end position="879"/>
    </location>
</feature>
<keyword evidence="9 15" id="KW-0067">ATP-binding</keyword>
<dbReference type="NCBIfam" id="TIGR00003">
    <property type="entry name" value="copper ion binding protein"/>
    <property type="match status" value="5"/>
</dbReference>
<dbReference type="GO" id="GO:0005507">
    <property type="term" value="F:copper ion binding"/>
    <property type="evidence" value="ECO:0007669"/>
    <property type="project" value="InterPro"/>
</dbReference>
<keyword evidence="3" id="KW-0813">Transport</keyword>
<evidence type="ECO:0000259" key="17">
    <source>
        <dbReference type="PROSITE" id="PS50846"/>
    </source>
</evidence>
<evidence type="ECO:0000256" key="16">
    <source>
        <dbReference type="SAM" id="MobiDB-lite"/>
    </source>
</evidence>
<dbReference type="PRINTS" id="PR00942">
    <property type="entry name" value="CUATPASEI"/>
</dbReference>
<feature type="transmembrane region" description="Helical" evidence="15">
    <location>
        <begin position="619"/>
        <end position="642"/>
    </location>
</feature>
<keyword evidence="14 15" id="KW-0472">Membrane</keyword>
<dbReference type="GO" id="GO:0005802">
    <property type="term" value="C:trans-Golgi network"/>
    <property type="evidence" value="ECO:0007669"/>
    <property type="project" value="UniProtKB-ARBA"/>
</dbReference>
<evidence type="ECO:0000256" key="3">
    <source>
        <dbReference type="ARBA" id="ARBA00022448"/>
    </source>
</evidence>
<dbReference type="PANTHER" id="PTHR46594:SF4">
    <property type="entry name" value="P-TYPE CATION-TRANSPORTING ATPASE"/>
    <property type="match status" value="1"/>
</dbReference>
<feature type="transmembrane region" description="Helical" evidence="15">
    <location>
        <begin position="544"/>
        <end position="565"/>
    </location>
</feature>
<dbReference type="GO" id="GO:0005524">
    <property type="term" value="F:ATP binding"/>
    <property type="evidence" value="ECO:0007669"/>
    <property type="project" value="UniProtKB-UniRule"/>
</dbReference>
<dbReference type="GO" id="GO:0016887">
    <property type="term" value="F:ATP hydrolysis activity"/>
    <property type="evidence" value="ECO:0007669"/>
    <property type="project" value="InterPro"/>
</dbReference>
<evidence type="ECO:0000256" key="1">
    <source>
        <dbReference type="ARBA" id="ARBA00004166"/>
    </source>
</evidence>
<keyword evidence="8" id="KW-0187">Copper transport</keyword>
<feature type="compositionally biased region" description="Low complexity" evidence="16">
    <location>
        <begin position="346"/>
        <end position="362"/>
    </location>
</feature>
<feature type="domain" description="HMA" evidence="17">
    <location>
        <begin position="181"/>
        <end position="247"/>
    </location>
</feature>
<dbReference type="FunFam" id="3.30.70.100:FF:000001">
    <property type="entry name" value="ATPase copper transporting beta"/>
    <property type="match status" value="6"/>
</dbReference>
<dbReference type="FunFam" id="3.40.50.1000:FF:000031">
    <property type="entry name" value="Probable copper-transporting ATPase HMA5"/>
    <property type="match status" value="1"/>
</dbReference>
<dbReference type="InterPro" id="IPR036412">
    <property type="entry name" value="HAD-like_sf"/>
</dbReference>
<evidence type="ECO:0000313" key="19">
    <source>
        <dbReference type="Proteomes" id="UP001292094"/>
    </source>
</evidence>
<dbReference type="InterPro" id="IPR023299">
    <property type="entry name" value="ATPase_P-typ_cyto_dom_N"/>
</dbReference>
<dbReference type="Pfam" id="PF00702">
    <property type="entry name" value="Hydrolase"/>
    <property type="match status" value="1"/>
</dbReference>
<dbReference type="Gene3D" id="3.40.50.1000">
    <property type="entry name" value="HAD superfamily/HAD-like"/>
    <property type="match status" value="1"/>
</dbReference>
<dbReference type="Gene3D" id="3.30.70.100">
    <property type="match status" value="6"/>
</dbReference>
<evidence type="ECO:0000313" key="18">
    <source>
        <dbReference type="EMBL" id="KAK4294145.1"/>
    </source>
</evidence>
<dbReference type="InterPro" id="IPR006121">
    <property type="entry name" value="HMA_dom"/>
</dbReference>
<organism evidence="18 19">
    <name type="scientific">Petrolisthes manimaculis</name>
    <dbReference type="NCBI Taxonomy" id="1843537"/>
    <lineage>
        <taxon>Eukaryota</taxon>
        <taxon>Metazoa</taxon>
        <taxon>Ecdysozoa</taxon>
        <taxon>Arthropoda</taxon>
        <taxon>Crustacea</taxon>
        <taxon>Multicrustacea</taxon>
        <taxon>Malacostraca</taxon>
        <taxon>Eumalacostraca</taxon>
        <taxon>Eucarida</taxon>
        <taxon>Decapoda</taxon>
        <taxon>Pleocyemata</taxon>
        <taxon>Anomura</taxon>
        <taxon>Galatheoidea</taxon>
        <taxon>Porcellanidae</taxon>
        <taxon>Petrolisthes</taxon>
    </lineage>
</organism>
<feature type="transmembrane region" description="Helical" evidence="15">
    <location>
        <begin position="1263"/>
        <end position="1283"/>
    </location>
</feature>
<feature type="domain" description="HMA" evidence="17">
    <location>
        <begin position="108"/>
        <end position="174"/>
    </location>
</feature>
<name>A0AAE1NS20_9EUCA</name>
<gene>
    <name evidence="18" type="ORF">Pmani_033213</name>
</gene>
<dbReference type="EC" id="7.2.2.8" evidence="2"/>
<dbReference type="Pfam" id="PF00122">
    <property type="entry name" value="E1-E2_ATPase"/>
    <property type="match status" value="1"/>
</dbReference>
<keyword evidence="7 15" id="KW-0547">Nucleotide-binding</keyword>
<evidence type="ECO:0000256" key="12">
    <source>
        <dbReference type="ARBA" id="ARBA00023008"/>
    </source>
</evidence>
<reference evidence="18" key="1">
    <citation type="submission" date="2023-11" db="EMBL/GenBank/DDBJ databases">
        <title>Genome assemblies of two species of porcelain crab, Petrolisthes cinctipes and Petrolisthes manimaculis (Anomura: Porcellanidae).</title>
        <authorList>
            <person name="Angst P."/>
        </authorList>
    </citation>
    <scope>NUCLEOTIDE SEQUENCE</scope>
    <source>
        <strain evidence="18">PB745_02</strain>
        <tissue evidence="18">Gill</tissue>
    </source>
</reference>
<proteinExistence type="inferred from homology"/>
<dbReference type="InterPro" id="IPR018303">
    <property type="entry name" value="ATPase_P-typ_P_site"/>
</dbReference>
<feature type="transmembrane region" description="Helical" evidence="15">
    <location>
        <begin position="1295"/>
        <end position="1316"/>
    </location>
</feature>
<feature type="domain" description="HMA" evidence="17">
    <location>
        <begin position="261"/>
        <end position="327"/>
    </location>
</feature>
<dbReference type="InterPro" id="IPR044492">
    <property type="entry name" value="P_typ_ATPase_HD_dom"/>
</dbReference>
<dbReference type="InterPro" id="IPR027256">
    <property type="entry name" value="P-typ_ATPase_IB"/>
</dbReference>
<comment type="similarity">
    <text evidence="15">Belongs to the cation transport ATPase (P-type) (TC 3.A.3) family. Type IB subfamily.</text>
</comment>
<feature type="region of interest" description="Disordered" evidence="16">
    <location>
        <begin position="326"/>
        <end position="366"/>
    </location>
</feature>
<dbReference type="PROSITE" id="PS50846">
    <property type="entry name" value="HMA_2"/>
    <property type="match status" value="6"/>
</dbReference>
<feature type="domain" description="HMA" evidence="17">
    <location>
        <begin position="4"/>
        <end position="70"/>
    </location>
</feature>
<dbReference type="GO" id="GO:0140581">
    <property type="term" value="F:P-type monovalent copper transporter activity"/>
    <property type="evidence" value="ECO:0007669"/>
    <property type="project" value="UniProtKB-EC"/>
</dbReference>
<dbReference type="InterPro" id="IPR023214">
    <property type="entry name" value="HAD_sf"/>
</dbReference>
<evidence type="ECO:0000256" key="5">
    <source>
        <dbReference type="ARBA" id="ARBA00022723"/>
    </source>
</evidence>
<dbReference type="EMBL" id="JAWZYT010004358">
    <property type="protein sequence ID" value="KAK4294145.1"/>
    <property type="molecule type" value="Genomic_DNA"/>
</dbReference>
<feature type="compositionally biased region" description="Polar residues" evidence="16">
    <location>
        <begin position="330"/>
        <end position="345"/>
    </location>
</feature>
<dbReference type="Pfam" id="PF00403">
    <property type="entry name" value="HMA"/>
    <property type="match status" value="6"/>
</dbReference>
<dbReference type="Gene3D" id="2.70.150.10">
    <property type="entry name" value="Calcium-transporting ATPase, cytoplasmic transduction domain A"/>
    <property type="match status" value="1"/>
</dbReference>
<dbReference type="InterPro" id="IPR006122">
    <property type="entry name" value="HMA_Cu_ion-bd"/>
</dbReference>
<dbReference type="InterPro" id="IPR036163">
    <property type="entry name" value="HMA_dom_sf"/>
</dbReference>
<feature type="domain" description="HMA" evidence="17">
    <location>
        <begin position="377"/>
        <end position="443"/>
    </location>
</feature>
<keyword evidence="13" id="KW-0406">Ion transport</keyword>
<dbReference type="Gene3D" id="3.40.1110.10">
    <property type="entry name" value="Calcium-transporting ATPase, cytoplasmic domain N"/>
    <property type="match status" value="1"/>
</dbReference>
<dbReference type="PROSITE" id="PS01047">
    <property type="entry name" value="HMA_1"/>
    <property type="match status" value="4"/>
</dbReference>
<sequence length="1438" mass="155101">MASVTSLISIEGMTCQSCVRNIEGVVGGLTGVETVKVDLTNKQGTVIHNPVLINGVQLAERIDDMGFEAKLKVQALEGSPRPDSSKRLSPVEVADLLGEPVNCVCGDQLIQISVKGMTCNSCVRNIEGHMSKQEGVRSIKVSLEEEMATLIVDPAATSPEVVRTTIDDMGFEANLVVSNTAGVSVSIEGMTCMSCVNNIQSTVGGKPGILTIKVSLEEKRGYVTYDPGLTSPGQVRDYIDDMGFEAALLDVVESEPQVRLETCVVNIQGMTCGSCVRNIESTISDRAGINSIKVSLEKEEGVVEYKPDIVSAELIADMIDDMGFEASVKSGGSTNKQKQSPQTNGKTPLLKSSPHKSSTTSTWQENAAFEGDERNLEKCFLRVTGMTCASCVAAIEKHARKVKGVHSILVALMAAKAEVQYDPEQVLPQQVASSITELGFPSNVLEEDGAGQGEVDIEILGMTCSSCVYAIESNVMKLKGMKSAVVALATQRGKFLFDPSITGPRDIIDCINGLGFDASLFNKDNSKCSYLDHRKDIRKWRNSFIISLFFGVPAMLVMVYFMAMMEHMTHEEMCCVLPGLSLENLLLFLLATPVQFIGGRHFYIQAFKALRHGTANMDVLIMLATTISYVYSLGVVIAAMVLQQSASPMTFFDTPPMLLVFVSLGRWLEHIAKGKTSEALAKLMSLQATEATLLTLNDNNETVAEKIIDVQLIQRGDTLKVKPGEKIPVDGRVTSGQSMADESLITGESMPVTKKAGSQVIGGSINQNGLLLIKATHIGNDTTLSQIVKLVEEAQTSKAPIQQLADKIAGYFVPMVVTVSSLTLTAWIIVGFVSIELVDKDFVQKEKEGFTRIEIILEFAFRCAITVLAIACPCALGLATPTAVMVGTGVGATNGILIKGAEPLENAHKVKSIVFDKTGTITRGTPTLAKLSMFVDETVCTLAQFLAVVGVAENNSEHPIAIAITKFCKQALGNLHAKCNGFKAVSGFGLECTVSDSNHIVEAARSSDLLLNVKNLSVSYIDEYGLTDVLDQPQQKRENMFLIGEVLVDFSNVPRNLGDDVARAFFPQSSTGNVDNDKQLKEPYQVLIGNREWMSHNSISVSKTIDDQMREQEELGRTAVLAAVNGQLLGMLAVADTIKPEAALTVYTLKKRGLNVVLLTGDNQKTAAAIARQVGITRVFAEVLPSHKVKKVKQLQEMGHKVAMVGDGVNDSPALAQADVGIAISSGTDVAVEAADVVLIRNDLIDVVACLDLSKKTVRRIHLNFIFASIYNIVGIPVAAGVFRPLGFVLQPWMGSAAMAMSSVSVVVSSLLLRLYHKPTRETLATLDYHKEQEARFGGLSDGEDNISIHRGLDDIPAPPTPSSALSRVKKNLQGLYRSPKSQCECSGMRYGGKCTCIYTQTLKARIFGPLRGLKPEGHLQVPTDDDDAEVEMKFIAS</sequence>
<dbReference type="NCBIfam" id="TIGR01494">
    <property type="entry name" value="ATPase_P-type"/>
    <property type="match status" value="2"/>
</dbReference>
<evidence type="ECO:0000256" key="8">
    <source>
        <dbReference type="ARBA" id="ARBA00022796"/>
    </source>
</evidence>
<dbReference type="PROSITE" id="PS00154">
    <property type="entry name" value="ATPASE_E1_E2"/>
    <property type="match status" value="1"/>
</dbReference>
<dbReference type="GO" id="GO:0016020">
    <property type="term" value="C:membrane"/>
    <property type="evidence" value="ECO:0007669"/>
    <property type="project" value="UniProtKB-SubCell"/>
</dbReference>
<keyword evidence="19" id="KW-1185">Reference proteome</keyword>